<dbReference type="InterPro" id="IPR028082">
    <property type="entry name" value="Peripla_BP_I"/>
</dbReference>
<protein>
    <submittedName>
        <fullName evidence="5">Branched-chain amino acid ABC transporter substrate-binding protein</fullName>
    </submittedName>
</protein>
<evidence type="ECO:0000259" key="4">
    <source>
        <dbReference type="Pfam" id="PF13458"/>
    </source>
</evidence>
<reference evidence="5 6" key="1">
    <citation type="submission" date="2018-09" db="EMBL/GenBank/DDBJ databases">
        <title>Acidovorax cavernicola nov. sp. isolated from Gruta de las Maravillas (Aracena, Spain).</title>
        <authorList>
            <person name="Jurado V."/>
            <person name="Gutierrez-Patricio S."/>
            <person name="Gonzalez-Pimentel J.L."/>
            <person name="Miller A.Z."/>
            <person name="Laiz L."/>
            <person name="Saiz-Jimenez C."/>
        </authorList>
    </citation>
    <scope>NUCLEOTIDE SEQUENCE [LARGE SCALE GENOMIC DNA]</scope>
    <source>
        <strain evidence="5 6">1011MAR4D40.2</strain>
    </source>
</reference>
<gene>
    <name evidence="5" type="ORF">D3H34_05100</name>
</gene>
<sequence>MTRATLPAAVHRSRRRLLGAGLAATLALGATFTAQAQKRYDAGASDTEIKIGHIVPYSGPVSAYGTIGKAAAAYFAKLNAEGGINGRKVNFISLDDAYNPSKTVEQARKLVEQDEVLVLFGPLGTAHNLAIQRYMNAKKVPQLFVATGATRFGDPKAFPWTMGWQPTYQTEGKIYAQHILSTKPNAKIAVLMQNDDFGKDFLKGFLEALGDKAKTMIVAQSTYEVTDPTIDSQLVNLKASGADTFFSITTPKFAAQAIRKAADIGWKPTQYLSSVSVSVSAVIKPAGPENAVGVISATYLRDPADDMWKGVKEFEDYKAWFTKYYPTGDLSDSLNVLGYSSAQTLEQVLRKAGDDLTRANIMKIAANLQYSPPMLYPGIEVKTSPTDFYPIERMQLVRFNGTRYEPFGKVLGD</sequence>
<dbReference type="InterPro" id="IPR028081">
    <property type="entry name" value="Leu-bd"/>
</dbReference>
<comment type="caution">
    <text evidence="5">The sequence shown here is derived from an EMBL/GenBank/DDBJ whole genome shotgun (WGS) entry which is preliminary data.</text>
</comment>
<keyword evidence="2 3" id="KW-0732">Signal</keyword>
<dbReference type="Gene3D" id="3.40.50.2300">
    <property type="match status" value="2"/>
</dbReference>
<evidence type="ECO:0000313" key="6">
    <source>
        <dbReference type="Proteomes" id="UP000265619"/>
    </source>
</evidence>
<proteinExistence type="inferred from homology"/>
<dbReference type="InterPro" id="IPR006311">
    <property type="entry name" value="TAT_signal"/>
</dbReference>
<evidence type="ECO:0000256" key="1">
    <source>
        <dbReference type="ARBA" id="ARBA00010062"/>
    </source>
</evidence>
<evidence type="ECO:0000256" key="3">
    <source>
        <dbReference type="SAM" id="SignalP"/>
    </source>
</evidence>
<feature type="domain" description="Leucine-binding protein" evidence="4">
    <location>
        <begin position="48"/>
        <end position="400"/>
    </location>
</feature>
<dbReference type="PANTHER" id="PTHR47235">
    <property type="entry name" value="BLR6548 PROTEIN"/>
    <property type="match status" value="1"/>
</dbReference>
<dbReference type="Proteomes" id="UP000265619">
    <property type="component" value="Unassembled WGS sequence"/>
</dbReference>
<dbReference type="SUPFAM" id="SSF53822">
    <property type="entry name" value="Periplasmic binding protein-like I"/>
    <property type="match status" value="1"/>
</dbReference>
<dbReference type="OrthoDB" id="9777352at2"/>
<keyword evidence="6" id="KW-1185">Reference proteome</keyword>
<evidence type="ECO:0000256" key="2">
    <source>
        <dbReference type="ARBA" id="ARBA00022729"/>
    </source>
</evidence>
<dbReference type="AlphaFoldDB" id="A0A9X8D7Z3"/>
<feature type="signal peptide" evidence="3">
    <location>
        <begin position="1"/>
        <end position="36"/>
    </location>
</feature>
<dbReference type="Pfam" id="PF13458">
    <property type="entry name" value="Peripla_BP_6"/>
    <property type="match status" value="1"/>
</dbReference>
<dbReference type="RefSeq" id="WP_119552351.1">
    <property type="nucleotide sequence ID" value="NZ_QXMN01000003.1"/>
</dbReference>
<dbReference type="CDD" id="cd06343">
    <property type="entry name" value="PBP1_ABC_ligand_binding-like"/>
    <property type="match status" value="1"/>
</dbReference>
<feature type="chain" id="PRO_5040800082" evidence="3">
    <location>
        <begin position="37"/>
        <end position="413"/>
    </location>
</feature>
<comment type="similarity">
    <text evidence="1">Belongs to the leucine-binding protein family.</text>
</comment>
<dbReference type="PANTHER" id="PTHR47235:SF1">
    <property type="entry name" value="BLR6548 PROTEIN"/>
    <property type="match status" value="1"/>
</dbReference>
<evidence type="ECO:0000313" key="5">
    <source>
        <dbReference type="EMBL" id="RIX84093.1"/>
    </source>
</evidence>
<organism evidence="5 6">
    <name type="scientific">Acidovorax cavernicola</name>
    <dbReference type="NCBI Taxonomy" id="1675792"/>
    <lineage>
        <taxon>Bacteria</taxon>
        <taxon>Pseudomonadati</taxon>
        <taxon>Pseudomonadota</taxon>
        <taxon>Betaproteobacteria</taxon>
        <taxon>Burkholderiales</taxon>
        <taxon>Comamonadaceae</taxon>
        <taxon>Acidovorax</taxon>
    </lineage>
</organism>
<dbReference type="EMBL" id="QXMN01000003">
    <property type="protein sequence ID" value="RIX84093.1"/>
    <property type="molecule type" value="Genomic_DNA"/>
</dbReference>
<accession>A0A9X8D7Z3</accession>
<dbReference type="PROSITE" id="PS51318">
    <property type="entry name" value="TAT"/>
    <property type="match status" value="1"/>
</dbReference>
<name>A0A9X8D7Z3_9BURK</name>